<sequence>MKKLSFYQLLSTWLLAAVVLFMVNGFMLKSSVIHSGILASLGIFLIIYPVYPAYLENRYSGKKCKRIIRIIALAEIIFSFCIRTTF</sequence>
<dbReference type="EMBL" id="CACRSY010000012">
    <property type="protein sequence ID" value="VYT08906.1"/>
    <property type="molecule type" value="Genomic_DNA"/>
</dbReference>
<keyword evidence="1" id="KW-0472">Membrane</keyword>
<proteinExistence type="predicted"/>
<dbReference type="AlphaFoldDB" id="A0A6N2U075"/>
<protein>
    <submittedName>
        <fullName evidence="2">Uncharacterized protein</fullName>
    </submittedName>
</protein>
<reference evidence="2" key="1">
    <citation type="submission" date="2019-11" db="EMBL/GenBank/DDBJ databases">
        <authorList>
            <person name="Feng L."/>
        </authorList>
    </citation>
    <scope>NUCLEOTIDE SEQUENCE</scope>
    <source>
        <strain evidence="2">BhanseniiLFYP23</strain>
    </source>
</reference>
<accession>A0A6N2U075</accession>
<keyword evidence="1" id="KW-1133">Transmembrane helix</keyword>
<gene>
    <name evidence="2" type="ORF">BHLFYP23_00104</name>
</gene>
<feature type="transmembrane region" description="Helical" evidence="1">
    <location>
        <begin position="67"/>
        <end position="85"/>
    </location>
</feature>
<evidence type="ECO:0000313" key="2">
    <source>
        <dbReference type="EMBL" id="VYT08906.1"/>
    </source>
</evidence>
<organism evidence="2">
    <name type="scientific">Blautia hansenii</name>
    <name type="common">Ruminococcus hansenii</name>
    <dbReference type="NCBI Taxonomy" id="1322"/>
    <lineage>
        <taxon>Bacteria</taxon>
        <taxon>Bacillati</taxon>
        <taxon>Bacillota</taxon>
        <taxon>Clostridia</taxon>
        <taxon>Lachnospirales</taxon>
        <taxon>Lachnospiraceae</taxon>
        <taxon>Blautia</taxon>
    </lineage>
</organism>
<dbReference type="RefSeq" id="WP_156342393.1">
    <property type="nucleotide sequence ID" value="NZ_CACRSY010000012.1"/>
</dbReference>
<keyword evidence="1" id="KW-0812">Transmembrane</keyword>
<feature type="transmembrane region" description="Helical" evidence="1">
    <location>
        <begin position="35"/>
        <end position="55"/>
    </location>
</feature>
<name>A0A6N2U075_BLAHA</name>
<evidence type="ECO:0000256" key="1">
    <source>
        <dbReference type="SAM" id="Phobius"/>
    </source>
</evidence>